<dbReference type="InterPro" id="IPR037923">
    <property type="entry name" value="HTH-like"/>
</dbReference>
<organism evidence="7 8">
    <name type="scientific">Cohnella cholangitidis</name>
    <dbReference type="NCBI Taxonomy" id="2598458"/>
    <lineage>
        <taxon>Bacteria</taxon>
        <taxon>Bacillati</taxon>
        <taxon>Bacillota</taxon>
        <taxon>Bacilli</taxon>
        <taxon>Bacillales</taxon>
        <taxon>Paenibacillaceae</taxon>
        <taxon>Cohnella</taxon>
    </lineage>
</organism>
<dbReference type="EMBL" id="CP041969">
    <property type="protein sequence ID" value="QMV43399.1"/>
    <property type="molecule type" value="Genomic_DNA"/>
</dbReference>
<dbReference type="PROSITE" id="PS00041">
    <property type="entry name" value="HTH_ARAC_FAMILY_1"/>
    <property type="match status" value="1"/>
</dbReference>
<dbReference type="InterPro" id="IPR020449">
    <property type="entry name" value="Tscrpt_reg_AraC-type_HTH"/>
</dbReference>
<dbReference type="SMART" id="SM00342">
    <property type="entry name" value="HTH_ARAC"/>
    <property type="match status" value="1"/>
</dbReference>
<dbReference type="AlphaFoldDB" id="A0A7G5C2G5"/>
<dbReference type="PANTHER" id="PTHR43280:SF28">
    <property type="entry name" value="HTH-TYPE TRANSCRIPTIONAL ACTIVATOR RHAS"/>
    <property type="match status" value="1"/>
</dbReference>
<dbReference type="Gene3D" id="3.40.50.1980">
    <property type="entry name" value="Nitrogenase molybdenum iron protein domain"/>
    <property type="match status" value="2"/>
</dbReference>
<dbReference type="Gene3D" id="1.10.10.60">
    <property type="entry name" value="Homeodomain-like"/>
    <property type="match status" value="2"/>
</dbReference>
<dbReference type="KEGG" id="cchl:FPL14_21120"/>
<evidence type="ECO:0000256" key="4">
    <source>
        <dbReference type="SAM" id="Coils"/>
    </source>
</evidence>
<dbReference type="SUPFAM" id="SSF46689">
    <property type="entry name" value="Homeodomain-like"/>
    <property type="match status" value="2"/>
</dbReference>
<dbReference type="InterPro" id="IPR009057">
    <property type="entry name" value="Homeodomain-like_sf"/>
</dbReference>
<keyword evidence="3" id="KW-0804">Transcription</keyword>
<keyword evidence="1" id="KW-0805">Transcription regulation</keyword>
<feature type="coiled-coil region" evidence="4">
    <location>
        <begin position="399"/>
        <end position="426"/>
    </location>
</feature>
<evidence type="ECO:0000256" key="3">
    <source>
        <dbReference type="ARBA" id="ARBA00023163"/>
    </source>
</evidence>
<evidence type="ECO:0000256" key="1">
    <source>
        <dbReference type="ARBA" id="ARBA00023015"/>
    </source>
</evidence>
<reference evidence="7 8" key="1">
    <citation type="submission" date="2019-07" db="EMBL/GenBank/DDBJ databases">
        <authorList>
            <person name="Kim J.K."/>
            <person name="Cheong H.-M."/>
            <person name="Choi Y."/>
            <person name="Hwang K.J."/>
            <person name="Lee S."/>
            <person name="Choi C."/>
        </authorList>
    </citation>
    <scope>NUCLEOTIDE SEQUENCE [LARGE SCALE GENOMIC DNA]</scope>
    <source>
        <strain evidence="7 8">KS 22</strain>
    </source>
</reference>
<dbReference type="SUPFAM" id="SSF51215">
    <property type="entry name" value="Regulatory protein AraC"/>
    <property type="match status" value="1"/>
</dbReference>
<dbReference type="InterPro" id="IPR002491">
    <property type="entry name" value="ABC_transptr_periplasmic_BD"/>
</dbReference>
<sequence length="547" mass="63057">MTDSVQNRCLFLSNTVLRGDKMTKSLDRKSSIPLLLLSSVFHRRINRPLSDRRFRSPAYMLLYVTNGEGSVQIDSARMPIKPHMLICLLPGAAVELLQHSEQLELYLLFMETTNLLKRNGKWETIENDDTGSMFPLPCGEIRIKDSTACIERIKELYEARKMEGTNPFLIQSRFQELIQSCIPDQPKRDGMETIGRGIEQSVEYIHDRYYEKIKLETLSEISGFTPTSYSREFKKVKGASPIDYLNAYRIEQAKHLLVGKERTIKEISTVTGFGSEFYFSRMFKRHVGIAPSHYMKRTKLKVAVASTLRFHETLHSLGTIPIFSTNCHKDKTMDKATHEARIAIRLGELRESAPDLIICDHYHLPFLERLKQIAPTVAVSLSMDWRVNHRRLAAVVGKESQGEKNLKLLERKVNQARHRLRERYANETVTVMRVIHQLIRIQGTTHHPLNDLIYSELGLKPGYCVPSNAMNVEFSPEKYPNMDTDHLFVQSQFFSPEDEATYERITKSPEWNSIRAVNKDCVHLTPNWVGMSWSPSGRMQIIDELLQ</sequence>
<accession>A0A7G5C2G5</accession>
<dbReference type="Pfam" id="PF12833">
    <property type="entry name" value="HTH_18"/>
    <property type="match status" value="1"/>
</dbReference>
<name>A0A7G5C2G5_9BACL</name>
<feature type="domain" description="HTH araC/xylS-type" evidence="5">
    <location>
        <begin position="199"/>
        <end position="297"/>
    </location>
</feature>
<evidence type="ECO:0000256" key="2">
    <source>
        <dbReference type="ARBA" id="ARBA00023125"/>
    </source>
</evidence>
<evidence type="ECO:0000259" key="5">
    <source>
        <dbReference type="PROSITE" id="PS01124"/>
    </source>
</evidence>
<dbReference type="GO" id="GO:0043565">
    <property type="term" value="F:sequence-specific DNA binding"/>
    <property type="evidence" value="ECO:0007669"/>
    <property type="project" value="InterPro"/>
</dbReference>
<dbReference type="PRINTS" id="PR00032">
    <property type="entry name" value="HTHARAC"/>
</dbReference>
<proteinExistence type="predicted"/>
<dbReference type="Pfam" id="PF01497">
    <property type="entry name" value="Peripla_BP_2"/>
    <property type="match status" value="1"/>
</dbReference>
<feature type="domain" description="Fe/B12 periplasmic-binding" evidence="6">
    <location>
        <begin position="302"/>
        <end position="547"/>
    </location>
</feature>
<dbReference type="Proteomes" id="UP000515679">
    <property type="component" value="Chromosome"/>
</dbReference>
<dbReference type="SUPFAM" id="SSF53807">
    <property type="entry name" value="Helical backbone' metal receptor"/>
    <property type="match status" value="1"/>
</dbReference>
<dbReference type="PROSITE" id="PS50983">
    <property type="entry name" value="FE_B12_PBP"/>
    <property type="match status" value="1"/>
</dbReference>
<dbReference type="InterPro" id="IPR018060">
    <property type="entry name" value="HTH_AraC"/>
</dbReference>
<dbReference type="InterPro" id="IPR018062">
    <property type="entry name" value="HTH_AraC-typ_CS"/>
</dbReference>
<keyword evidence="4" id="KW-0175">Coiled coil</keyword>
<evidence type="ECO:0000313" key="8">
    <source>
        <dbReference type="Proteomes" id="UP000515679"/>
    </source>
</evidence>
<gene>
    <name evidence="7" type="ORF">FPL14_21120</name>
</gene>
<dbReference type="PANTHER" id="PTHR43280">
    <property type="entry name" value="ARAC-FAMILY TRANSCRIPTIONAL REGULATOR"/>
    <property type="match status" value="1"/>
</dbReference>
<protein>
    <submittedName>
        <fullName evidence="7">Helix-turn-helix domain-containing protein</fullName>
    </submittedName>
</protein>
<evidence type="ECO:0000259" key="6">
    <source>
        <dbReference type="PROSITE" id="PS50983"/>
    </source>
</evidence>
<keyword evidence="8" id="KW-1185">Reference proteome</keyword>
<dbReference type="PROSITE" id="PS01124">
    <property type="entry name" value="HTH_ARAC_FAMILY_2"/>
    <property type="match status" value="1"/>
</dbReference>
<keyword evidence="2" id="KW-0238">DNA-binding</keyword>
<evidence type="ECO:0000313" key="7">
    <source>
        <dbReference type="EMBL" id="QMV43399.1"/>
    </source>
</evidence>
<dbReference type="GO" id="GO:0003700">
    <property type="term" value="F:DNA-binding transcription factor activity"/>
    <property type="evidence" value="ECO:0007669"/>
    <property type="project" value="InterPro"/>
</dbReference>